<protein>
    <submittedName>
        <fullName evidence="1">Uncharacterized protein</fullName>
    </submittedName>
</protein>
<reference evidence="1 2" key="1">
    <citation type="journal article" date="2014" name="Int. J. Syst. Evol. Microbiol.">
        <title>Complete genome sequence of Corynebacterium casei LMG S-19264T (=DSM 44701T), isolated from a smear-ripened cheese.</title>
        <authorList>
            <consortium name="US DOE Joint Genome Institute (JGI-PGF)"/>
            <person name="Walter F."/>
            <person name="Albersmeier A."/>
            <person name="Kalinowski J."/>
            <person name="Ruckert C."/>
        </authorList>
    </citation>
    <scope>NUCLEOTIDE SEQUENCE [LARGE SCALE GENOMIC DNA]</scope>
    <source>
        <strain evidence="1 2">CGMCC 1.7286</strain>
    </source>
</reference>
<dbReference type="AlphaFoldDB" id="A0A917ZFN4"/>
<name>A0A917ZFN4_9GAMM</name>
<comment type="caution">
    <text evidence="1">The sequence shown here is derived from an EMBL/GenBank/DDBJ whole genome shotgun (WGS) entry which is preliminary data.</text>
</comment>
<gene>
    <name evidence="1" type="ORF">GCM10011348_21980</name>
</gene>
<accession>A0A917ZFN4</accession>
<evidence type="ECO:0000313" key="1">
    <source>
        <dbReference type="EMBL" id="GGO81901.1"/>
    </source>
</evidence>
<keyword evidence="2" id="KW-1185">Reference proteome</keyword>
<dbReference type="EMBL" id="BMLT01000005">
    <property type="protein sequence ID" value="GGO81901.1"/>
    <property type="molecule type" value="Genomic_DNA"/>
</dbReference>
<organism evidence="1 2">
    <name type="scientific">Marinobacterium nitratireducens</name>
    <dbReference type="NCBI Taxonomy" id="518897"/>
    <lineage>
        <taxon>Bacteria</taxon>
        <taxon>Pseudomonadati</taxon>
        <taxon>Pseudomonadota</taxon>
        <taxon>Gammaproteobacteria</taxon>
        <taxon>Oceanospirillales</taxon>
        <taxon>Oceanospirillaceae</taxon>
        <taxon>Marinobacterium</taxon>
    </lineage>
</organism>
<evidence type="ECO:0000313" key="2">
    <source>
        <dbReference type="Proteomes" id="UP000599578"/>
    </source>
</evidence>
<sequence>MRDCIYVPTTWGINLARAMTNDNVAGIPAPQPRLLATAGQMRQMRSSSIAIPCPTPMHMAQSA</sequence>
<proteinExistence type="predicted"/>
<dbReference type="Proteomes" id="UP000599578">
    <property type="component" value="Unassembled WGS sequence"/>
</dbReference>